<evidence type="ECO:0000313" key="2">
    <source>
        <dbReference type="EMBL" id="PWE58159.1"/>
    </source>
</evidence>
<feature type="region of interest" description="Disordered" evidence="1">
    <location>
        <begin position="322"/>
        <end position="345"/>
    </location>
</feature>
<comment type="caution">
    <text evidence="2">The sequence shown here is derived from an EMBL/GenBank/DDBJ whole genome shotgun (WGS) entry which is preliminary data.</text>
</comment>
<protein>
    <recommendedName>
        <fullName evidence="4">DUF2336 domain-containing protein</fullName>
    </recommendedName>
</protein>
<dbReference type="Pfam" id="PF10098">
    <property type="entry name" value="DUF2336"/>
    <property type="match status" value="1"/>
</dbReference>
<evidence type="ECO:0000256" key="1">
    <source>
        <dbReference type="SAM" id="MobiDB-lite"/>
    </source>
</evidence>
<accession>A0A2U2DY73</accession>
<organism evidence="2 3">
    <name type="scientific">Metarhizobium album</name>
    <dbReference type="NCBI Taxonomy" id="2182425"/>
    <lineage>
        <taxon>Bacteria</taxon>
        <taxon>Pseudomonadati</taxon>
        <taxon>Pseudomonadota</taxon>
        <taxon>Alphaproteobacteria</taxon>
        <taxon>Hyphomicrobiales</taxon>
        <taxon>Rhizobiaceae</taxon>
        <taxon>Metarhizobium</taxon>
    </lineage>
</organism>
<name>A0A2U2DY73_9HYPH</name>
<dbReference type="Proteomes" id="UP000245252">
    <property type="component" value="Unassembled WGS sequence"/>
</dbReference>
<dbReference type="RefSeq" id="WP_109456677.1">
    <property type="nucleotide sequence ID" value="NZ_QFBC01000001.1"/>
</dbReference>
<gene>
    <name evidence="2" type="ORF">DEM27_02975</name>
</gene>
<sequence length="358" mass="39289">MSDRFRELESPLAKRKKDVVLMATVSSFENLQFPTKSELRQFAELFAPLFKASSDEARRQAVAALSQCPQVPQAVALFIGSQPIGVSAIFLTCSQSISDETLITIARTQGSAHAHAITRRENLSPMVIDALVDVRQAYPIRGAADQPQPVPAPLLATPVSPTPLFAPPDVTAEPAAPAETPVVNREEAIRQELKGLVRHLSHPKEDRLGLRTATEMQEALLVRFARTREAEHFATTLADSLSASRWLAERIMLDISGLQLATTLVSLNLSDTDTALVLTRFYPHLAERIGDTTRAEALLQGLDPAECDVRVEAWRRADSYTFGNGQRGSGDDRAPAAAQNRGAQQLRPDRDLRIFGRR</sequence>
<keyword evidence="3" id="KW-1185">Reference proteome</keyword>
<evidence type="ECO:0008006" key="4">
    <source>
        <dbReference type="Google" id="ProtNLM"/>
    </source>
</evidence>
<dbReference type="AlphaFoldDB" id="A0A2U2DY73"/>
<dbReference type="OrthoDB" id="8437049at2"/>
<dbReference type="EMBL" id="QFBC01000001">
    <property type="protein sequence ID" value="PWE58159.1"/>
    <property type="molecule type" value="Genomic_DNA"/>
</dbReference>
<proteinExistence type="predicted"/>
<reference evidence="2 3" key="1">
    <citation type="submission" date="2018-05" db="EMBL/GenBank/DDBJ databases">
        <title>The draft genome of strain NS-104.</title>
        <authorList>
            <person name="Hang P."/>
            <person name="Jiang J."/>
        </authorList>
    </citation>
    <scope>NUCLEOTIDE SEQUENCE [LARGE SCALE GENOMIC DNA]</scope>
    <source>
        <strain evidence="2 3">NS-104</strain>
    </source>
</reference>
<dbReference type="InterPro" id="IPR019285">
    <property type="entry name" value="DUF2336"/>
</dbReference>
<evidence type="ECO:0000313" key="3">
    <source>
        <dbReference type="Proteomes" id="UP000245252"/>
    </source>
</evidence>